<dbReference type="RefSeq" id="WP_195128088.1">
    <property type="nucleotide sequence ID" value="NZ_JADLQX010000002.1"/>
</dbReference>
<gene>
    <name evidence="3" type="ORF">IU459_04260</name>
</gene>
<reference evidence="3 4" key="1">
    <citation type="submission" date="2020-10" db="EMBL/GenBank/DDBJ databases">
        <title>Identification of Nocardia species via Next-generation sequencing and recognition of intraspecies genetic diversity.</title>
        <authorList>
            <person name="Li P."/>
            <person name="Li P."/>
            <person name="Lu B."/>
        </authorList>
    </citation>
    <scope>NUCLEOTIDE SEQUENCE [LARGE SCALE GENOMIC DNA]</scope>
    <source>
        <strain evidence="3 4">BJ06-0157</strain>
    </source>
</reference>
<keyword evidence="4" id="KW-1185">Reference proteome</keyword>
<dbReference type="Proteomes" id="UP000702209">
    <property type="component" value="Unassembled WGS sequence"/>
</dbReference>
<evidence type="ECO:0000313" key="3">
    <source>
        <dbReference type="EMBL" id="MBF6296756.1"/>
    </source>
</evidence>
<evidence type="ECO:0000256" key="1">
    <source>
        <dbReference type="SAM" id="MobiDB-lite"/>
    </source>
</evidence>
<organism evidence="3 4">
    <name type="scientific">Nocardia amamiensis</name>
    <dbReference type="NCBI Taxonomy" id="404578"/>
    <lineage>
        <taxon>Bacteria</taxon>
        <taxon>Bacillati</taxon>
        <taxon>Actinomycetota</taxon>
        <taxon>Actinomycetes</taxon>
        <taxon>Mycobacteriales</taxon>
        <taxon>Nocardiaceae</taxon>
        <taxon>Nocardia</taxon>
    </lineage>
</organism>
<accession>A0ABS0CKK9</accession>
<feature type="compositionally biased region" description="Basic and acidic residues" evidence="1">
    <location>
        <begin position="57"/>
        <end position="67"/>
    </location>
</feature>
<protein>
    <submittedName>
        <fullName evidence="3">Uncharacterized protein</fullName>
    </submittedName>
</protein>
<feature type="compositionally biased region" description="Gly residues" evidence="1">
    <location>
        <begin position="68"/>
        <end position="80"/>
    </location>
</feature>
<feature type="transmembrane region" description="Helical" evidence="2">
    <location>
        <begin position="101"/>
        <end position="124"/>
    </location>
</feature>
<sequence>MSTAISEITPSIGKTDAALDRRSAHLDAAADDLGYDTARRLLHGGARSRALTPTHRSAVDRRPRDSRPGGGVVGYGGGARAFGRQRASGAHPMRRVEQAQIGFAALAVAALLTALVVAGLIALAHARAGEWGGASGGSVPAVVDGTAGHGAEHPR</sequence>
<keyword evidence="2" id="KW-1133">Transmembrane helix</keyword>
<keyword evidence="2" id="KW-0812">Transmembrane</keyword>
<feature type="region of interest" description="Disordered" evidence="1">
    <location>
        <begin position="46"/>
        <end position="89"/>
    </location>
</feature>
<comment type="caution">
    <text evidence="3">The sequence shown here is derived from an EMBL/GenBank/DDBJ whole genome shotgun (WGS) entry which is preliminary data.</text>
</comment>
<evidence type="ECO:0000256" key="2">
    <source>
        <dbReference type="SAM" id="Phobius"/>
    </source>
</evidence>
<evidence type="ECO:0000313" key="4">
    <source>
        <dbReference type="Proteomes" id="UP000702209"/>
    </source>
</evidence>
<proteinExistence type="predicted"/>
<name>A0ABS0CKK9_9NOCA</name>
<dbReference type="EMBL" id="JADLQX010000002">
    <property type="protein sequence ID" value="MBF6296756.1"/>
    <property type="molecule type" value="Genomic_DNA"/>
</dbReference>
<keyword evidence="2" id="KW-0472">Membrane</keyword>